<evidence type="ECO:0000259" key="2">
    <source>
        <dbReference type="Pfam" id="PF15778"/>
    </source>
</evidence>
<evidence type="ECO:0000313" key="4">
    <source>
        <dbReference type="Proteomes" id="UP000784294"/>
    </source>
</evidence>
<dbReference type="GO" id="GO:0034703">
    <property type="term" value="C:cation channel complex"/>
    <property type="evidence" value="ECO:0007669"/>
    <property type="project" value="TreeGrafter"/>
</dbReference>
<gene>
    <name evidence="3" type="ORF">PXEA_LOCUS7579</name>
</gene>
<organism evidence="3 4">
    <name type="scientific">Protopolystoma xenopodis</name>
    <dbReference type="NCBI Taxonomy" id="117903"/>
    <lineage>
        <taxon>Eukaryota</taxon>
        <taxon>Metazoa</taxon>
        <taxon>Spiralia</taxon>
        <taxon>Lophotrochozoa</taxon>
        <taxon>Platyhelminthes</taxon>
        <taxon>Monogenea</taxon>
        <taxon>Polyopisthocotylea</taxon>
        <taxon>Polystomatidea</taxon>
        <taxon>Polystomatidae</taxon>
        <taxon>Protopolystoma</taxon>
    </lineage>
</organism>
<evidence type="ECO:0000256" key="1">
    <source>
        <dbReference type="SAM" id="MobiDB-lite"/>
    </source>
</evidence>
<feature type="compositionally biased region" description="Basic and acidic residues" evidence="1">
    <location>
        <begin position="21"/>
        <end position="32"/>
    </location>
</feature>
<accession>A0A3S5A7W0</accession>
<feature type="domain" description="Cation channel complex component UNC80 N-terminal" evidence="2">
    <location>
        <begin position="172"/>
        <end position="207"/>
    </location>
</feature>
<dbReference type="AlphaFoldDB" id="A0A3S5A7W0"/>
<dbReference type="InterPro" id="IPR031542">
    <property type="entry name" value="UNC80_N"/>
</dbReference>
<reference evidence="3" key="1">
    <citation type="submission" date="2018-11" db="EMBL/GenBank/DDBJ databases">
        <authorList>
            <consortium name="Pathogen Informatics"/>
        </authorList>
    </citation>
    <scope>NUCLEOTIDE SEQUENCE</scope>
</reference>
<feature type="region of interest" description="Disordered" evidence="1">
    <location>
        <begin position="1"/>
        <end position="63"/>
    </location>
</feature>
<evidence type="ECO:0000313" key="3">
    <source>
        <dbReference type="EMBL" id="VEL14139.1"/>
    </source>
</evidence>
<name>A0A3S5A7W0_9PLAT</name>
<dbReference type="PANTHER" id="PTHR31781:SF1">
    <property type="entry name" value="PROTEIN UNC-80 HOMOLOG"/>
    <property type="match status" value="1"/>
</dbReference>
<dbReference type="PANTHER" id="PTHR31781">
    <property type="entry name" value="UNC80"/>
    <property type="match status" value="1"/>
</dbReference>
<dbReference type="Proteomes" id="UP000784294">
    <property type="component" value="Unassembled WGS sequence"/>
</dbReference>
<dbReference type="GO" id="GO:0005261">
    <property type="term" value="F:monoatomic cation channel activity"/>
    <property type="evidence" value="ECO:0007669"/>
    <property type="project" value="TreeGrafter"/>
</dbReference>
<keyword evidence="4" id="KW-1185">Reference proteome</keyword>
<dbReference type="OrthoDB" id="5584001at2759"/>
<feature type="domain" description="Cation channel complex component UNC80 N-terminal" evidence="2">
    <location>
        <begin position="93"/>
        <end position="146"/>
    </location>
</feature>
<comment type="caution">
    <text evidence="3">The sequence shown here is derived from an EMBL/GenBank/DDBJ whole genome shotgun (WGS) entry which is preliminary data.</text>
</comment>
<dbReference type="EMBL" id="CAAALY010020105">
    <property type="protein sequence ID" value="VEL14139.1"/>
    <property type="molecule type" value="Genomic_DNA"/>
</dbReference>
<sequence>MVKLTDDAGEPSGNPWGPCSDDVRHRTDESSAHRGRIAVRQETIRTNPQPQLQGNSPAAFDETNLRIPSTRLFKRNERFSNMNPLRDSSKPSFSTTFERVLVQNLLHGRCQSLCEAIQTIGRWQLIRYAFPHVMHCAAVMLGEKLQSIAMLQRARSLDSESDACDGPRPPLKFDSFETKLLYTLHWILLDAAAECKDSDDAAEAIRRDSALQPL</sequence>
<protein>
    <recommendedName>
        <fullName evidence="2">Cation channel complex component UNC80 N-terminal domain-containing protein</fullName>
    </recommendedName>
</protein>
<dbReference type="GO" id="GO:0030424">
    <property type="term" value="C:axon"/>
    <property type="evidence" value="ECO:0007669"/>
    <property type="project" value="TreeGrafter"/>
</dbReference>
<feature type="compositionally biased region" description="Polar residues" evidence="1">
    <location>
        <begin position="44"/>
        <end position="56"/>
    </location>
</feature>
<dbReference type="GO" id="GO:0055080">
    <property type="term" value="P:monoatomic cation homeostasis"/>
    <property type="evidence" value="ECO:0007669"/>
    <property type="project" value="TreeGrafter"/>
</dbReference>
<dbReference type="Pfam" id="PF15778">
    <property type="entry name" value="UNC80_N"/>
    <property type="match status" value="2"/>
</dbReference>
<proteinExistence type="predicted"/>